<dbReference type="PANTHER" id="PTHR19303">
    <property type="entry name" value="TRANSPOSON"/>
    <property type="match status" value="1"/>
</dbReference>
<organism evidence="3 4">
    <name type="scientific">Pinctada imbricata</name>
    <name type="common">Atlantic pearl-oyster</name>
    <name type="synonym">Pinctada martensii</name>
    <dbReference type="NCBI Taxonomy" id="66713"/>
    <lineage>
        <taxon>Eukaryota</taxon>
        <taxon>Metazoa</taxon>
        <taxon>Spiralia</taxon>
        <taxon>Lophotrochozoa</taxon>
        <taxon>Mollusca</taxon>
        <taxon>Bivalvia</taxon>
        <taxon>Autobranchia</taxon>
        <taxon>Pteriomorphia</taxon>
        <taxon>Pterioida</taxon>
        <taxon>Pterioidea</taxon>
        <taxon>Pteriidae</taxon>
        <taxon>Pinctada</taxon>
    </lineage>
</organism>
<comment type="caution">
    <text evidence="3">The sequence shown here is derived from an EMBL/GenBank/DDBJ whole genome shotgun (WGS) entry which is preliminary data.</text>
</comment>
<evidence type="ECO:0000259" key="2">
    <source>
        <dbReference type="PROSITE" id="PS51253"/>
    </source>
</evidence>
<keyword evidence="4" id="KW-1185">Reference proteome</keyword>
<gene>
    <name evidence="3" type="ORF">FSP39_000437</name>
</gene>
<dbReference type="InterPro" id="IPR006600">
    <property type="entry name" value="HTH_CenpB_DNA-bd_dom"/>
</dbReference>
<evidence type="ECO:0000313" key="4">
    <source>
        <dbReference type="Proteomes" id="UP001186944"/>
    </source>
</evidence>
<dbReference type="PROSITE" id="PS51253">
    <property type="entry name" value="HTH_CENPB"/>
    <property type="match status" value="1"/>
</dbReference>
<evidence type="ECO:0000313" key="3">
    <source>
        <dbReference type="EMBL" id="KAK3106816.1"/>
    </source>
</evidence>
<dbReference type="PANTHER" id="PTHR19303:SF73">
    <property type="entry name" value="PROTEIN PDC2"/>
    <property type="match status" value="1"/>
</dbReference>
<feature type="domain" description="HTH CENPB-type" evidence="2">
    <location>
        <begin position="12"/>
        <end position="83"/>
    </location>
</feature>
<dbReference type="InterPro" id="IPR004875">
    <property type="entry name" value="DDE_SF_endonuclease_dom"/>
</dbReference>
<dbReference type="SMART" id="SM00674">
    <property type="entry name" value="CENPB"/>
    <property type="match status" value="1"/>
</dbReference>
<proteinExistence type="predicted"/>
<dbReference type="InterPro" id="IPR050863">
    <property type="entry name" value="CenT-Element_Derived"/>
</dbReference>
<dbReference type="InterPro" id="IPR009057">
    <property type="entry name" value="Homeodomain-like_sf"/>
</dbReference>
<dbReference type="AlphaFoldDB" id="A0AA89C2Y2"/>
<dbReference type="Pfam" id="PF03221">
    <property type="entry name" value="HTH_Tnp_Tc5"/>
    <property type="match status" value="1"/>
</dbReference>
<dbReference type="EMBL" id="VSWD01000002">
    <property type="protein sequence ID" value="KAK3106816.1"/>
    <property type="molecule type" value="Genomic_DNA"/>
</dbReference>
<evidence type="ECO:0000256" key="1">
    <source>
        <dbReference type="ARBA" id="ARBA00023125"/>
    </source>
</evidence>
<dbReference type="Pfam" id="PF03184">
    <property type="entry name" value="DDE_1"/>
    <property type="match status" value="1"/>
</dbReference>
<dbReference type="SUPFAM" id="SSF46689">
    <property type="entry name" value="Homeodomain-like"/>
    <property type="match status" value="1"/>
</dbReference>
<accession>A0AA89C2Y2</accession>
<protein>
    <recommendedName>
        <fullName evidence="2">HTH CENPB-type domain-containing protein</fullName>
    </recommendedName>
</protein>
<dbReference type="GO" id="GO:0005634">
    <property type="term" value="C:nucleus"/>
    <property type="evidence" value="ECO:0007669"/>
    <property type="project" value="TreeGrafter"/>
</dbReference>
<sequence length="261" mass="30121">MEDFESNMPGNSKRKRRKTGNEEVNELTWAWFKEAMTRRVNVNGPLIQQRALEFAKDLGNETFKASNGWLISFLKRNNIVLGTMSGERGDVDNNVVKEWIDKVPSLCAGYESCNIFNMDETGLFYRDTTRQTYHIKGDECAGGKRSKERVTLALCASLTGEKLPPLFIGKSKKPRCFNSIKPESLPVIYKNNKKAWMNSALFEEWLRALDKKMKQQKRKIILFLDNAPCHPKLSLQNVKLQFSPQIRHVKCSLWIKGSYRH</sequence>
<name>A0AA89C2Y2_PINIB</name>
<dbReference type="Gene3D" id="1.10.10.60">
    <property type="entry name" value="Homeodomain-like"/>
    <property type="match status" value="1"/>
</dbReference>
<dbReference type="Proteomes" id="UP001186944">
    <property type="component" value="Unassembled WGS sequence"/>
</dbReference>
<dbReference type="GO" id="GO:0003677">
    <property type="term" value="F:DNA binding"/>
    <property type="evidence" value="ECO:0007669"/>
    <property type="project" value="UniProtKB-KW"/>
</dbReference>
<reference evidence="3" key="1">
    <citation type="submission" date="2019-08" db="EMBL/GenBank/DDBJ databases">
        <title>The improved chromosome-level genome for the pearl oyster Pinctada fucata martensii using PacBio sequencing and Hi-C.</title>
        <authorList>
            <person name="Zheng Z."/>
        </authorList>
    </citation>
    <scope>NUCLEOTIDE SEQUENCE</scope>
    <source>
        <strain evidence="3">ZZ-2019</strain>
        <tissue evidence="3">Adductor muscle</tissue>
    </source>
</reference>
<keyword evidence="1" id="KW-0238">DNA-binding</keyword>